<dbReference type="EMBL" id="JAFIMR010000041">
    <property type="protein sequence ID" value="KAI1857145.1"/>
    <property type="molecule type" value="Genomic_DNA"/>
</dbReference>
<protein>
    <recommendedName>
        <fullName evidence="1">DUF7708 domain-containing protein</fullName>
    </recommendedName>
</protein>
<feature type="domain" description="DUF7708" evidence="1">
    <location>
        <begin position="150"/>
        <end position="271"/>
    </location>
</feature>
<dbReference type="InterPro" id="IPR056125">
    <property type="entry name" value="DUF7708"/>
</dbReference>
<name>A0A9Q0AJL5_9PEZI</name>
<comment type="caution">
    <text evidence="2">The sequence shown here is derived from an EMBL/GenBank/DDBJ whole genome shotgun (WGS) entry which is preliminary data.</text>
</comment>
<sequence>MDKDRFEPEITSLVRRYSEKVAEEMPHDPLAQSLGTWAKDERTKENEDTEWQEWLRFKRPANESDSALLQRQCEEVAKTWEQFKKHFPNLSLLEGVSSLPTIESLQEEVCEAQAKWAAKKEKGFGKAKDHTMSFLETLEGHKALFSVIPSGDKYTSLFTGVISSVVKASVNYEHIAEGFSRALADMSADLRFVQESTAISSSPQMKELIVELYVQVFKFLCEMMTWYSSPGMRFRKAFNSRFYDKQIDSRVKDIRLLIKRVERETSIQTQRRVKVLKHDIRGDVEYIAEKNRRQLEQFVDRRFSELAESMMQISLGRNAAGLLSSNAQRMLPEFRDKLLSDEEKTILAGIYSRMEIPEDDGGQSPPPGFAQKAILSPSFEAPEAAKQNRSDIQSYFGSAERYAEDDKTVVRKELQSFKARQARIPEEIIDRLRTWVLSPKQESGQASVLWIEDAGIEGSEEPLRVAAYHIYEASSGVDIPAVAFFHKREYSFQDKGISRHRAGTVALLYSLIQQLLPLMPDEVDEQWSLEKKSFKRLDIDIRDLEETSKGVKTALQILEALLELAPSAIIFVIDGVEKIEHQKNIAELRQLDHLLRTKGDVSRRKILYVTSGACVFLDRVTHPVTERANTVRLVQARRRSPMPGSVGLDEAHL</sequence>
<evidence type="ECO:0000313" key="3">
    <source>
        <dbReference type="Proteomes" id="UP000829685"/>
    </source>
</evidence>
<gene>
    <name evidence="2" type="ORF">JX265_011346</name>
</gene>
<dbReference type="AlphaFoldDB" id="A0A9Q0AJL5"/>
<proteinExistence type="predicted"/>
<organism evidence="2 3">
    <name type="scientific">Neoarthrinium moseri</name>
    <dbReference type="NCBI Taxonomy" id="1658444"/>
    <lineage>
        <taxon>Eukaryota</taxon>
        <taxon>Fungi</taxon>
        <taxon>Dikarya</taxon>
        <taxon>Ascomycota</taxon>
        <taxon>Pezizomycotina</taxon>
        <taxon>Sordariomycetes</taxon>
        <taxon>Xylariomycetidae</taxon>
        <taxon>Amphisphaeriales</taxon>
        <taxon>Apiosporaceae</taxon>
        <taxon>Neoarthrinium</taxon>
    </lineage>
</organism>
<evidence type="ECO:0000259" key="1">
    <source>
        <dbReference type="Pfam" id="PF24809"/>
    </source>
</evidence>
<dbReference type="Pfam" id="PF24809">
    <property type="entry name" value="DUF7708"/>
    <property type="match status" value="1"/>
</dbReference>
<keyword evidence="3" id="KW-1185">Reference proteome</keyword>
<evidence type="ECO:0000313" key="2">
    <source>
        <dbReference type="EMBL" id="KAI1857145.1"/>
    </source>
</evidence>
<dbReference type="Proteomes" id="UP000829685">
    <property type="component" value="Unassembled WGS sequence"/>
</dbReference>
<accession>A0A9Q0AJL5</accession>
<reference evidence="2" key="1">
    <citation type="submission" date="2021-03" db="EMBL/GenBank/DDBJ databases">
        <title>Revisited historic fungal species revealed as producer of novel bioactive compounds through whole genome sequencing and comparative genomics.</title>
        <authorList>
            <person name="Vignolle G.A."/>
            <person name="Hochenegger N."/>
            <person name="Mach R.L."/>
            <person name="Mach-Aigner A.R."/>
            <person name="Javad Rahimi M."/>
            <person name="Salim K.A."/>
            <person name="Chan C.M."/>
            <person name="Lim L.B.L."/>
            <person name="Cai F."/>
            <person name="Druzhinina I.S."/>
            <person name="U'Ren J.M."/>
            <person name="Derntl C."/>
        </authorList>
    </citation>
    <scope>NUCLEOTIDE SEQUENCE</scope>
    <source>
        <strain evidence="2">TUCIM 5799</strain>
    </source>
</reference>